<evidence type="ECO:0000256" key="1">
    <source>
        <dbReference type="ARBA" id="ARBA00004429"/>
    </source>
</evidence>
<evidence type="ECO:0000256" key="2">
    <source>
        <dbReference type="ARBA" id="ARBA00022448"/>
    </source>
</evidence>
<comment type="similarity">
    <text evidence="8 9">Belongs to the TRAP transporter small permease family.</text>
</comment>
<evidence type="ECO:0000256" key="6">
    <source>
        <dbReference type="ARBA" id="ARBA00022989"/>
    </source>
</evidence>
<comment type="subunit">
    <text evidence="9">The complex comprises the extracytoplasmic solute receptor protein and the two transmembrane proteins.</text>
</comment>
<feature type="domain" description="Tripartite ATP-independent periplasmic transporters DctQ component" evidence="10">
    <location>
        <begin position="25"/>
        <end position="158"/>
    </location>
</feature>
<feature type="transmembrane region" description="Helical" evidence="9">
    <location>
        <begin position="45"/>
        <end position="66"/>
    </location>
</feature>
<sequence length="165" mass="18614">MRIADWLDRFAIITGHTVKWLAILMLLVQFGIVISRYAFGVNSIAVQELVLYLHASHFMIAAAYTLQVDGHVRVDIFYARFTPKNKALIDIVGHLIFLLPAMCTILYFTWPSVRNAWAIKEGAISVGGLPASFLLKTLIPVFCVLLILQSISCLVRNFHSYFEKA</sequence>
<dbReference type="PANTHER" id="PTHR35011:SF4">
    <property type="entry name" value="SLL1102 PROTEIN"/>
    <property type="match status" value="1"/>
</dbReference>
<keyword evidence="5 9" id="KW-0812">Transmembrane</keyword>
<comment type="function">
    <text evidence="9">Part of the tripartite ATP-independent periplasmic (TRAP) transport system.</text>
</comment>
<evidence type="ECO:0000256" key="8">
    <source>
        <dbReference type="ARBA" id="ARBA00038436"/>
    </source>
</evidence>
<gene>
    <name evidence="11" type="ORF">L1I42_00990</name>
</gene>
<evidence type="ECO:0000313" key="11">
    <source>
        <dbReference type="EMBL" id="MCF4097060.1"/>
    </source>
</evidence>
<reference evidence="11 12" key="1">
    <citation type="submission" date="2022-01" db="EMBL/GenBank/DDBJ databases">
        <title>Maritalea mediterranea sp. nov., isolated from marine plastic residues from the Malva-rosa beach (Valencia, Spain).</title>
        <authorList>
            <person name="Vidal-Verdu A."/>
            <person name="Molina-Menor E."/>
            <person name="Pascual J."/>
            <person name="Pereto J."/>
            <person name="Porcar M."/>
        </authorList>
    </citation>
    <scope>NUCLEOTIDE SEQUENCE [LARGE SCALE GENOMIC DNA]</scope>
    <source>
        <strain evidence="11 12">P4.10X</strain>
    </source>
</reference>
<evidence type="ECO:0000259" key="10">
    <source>
        <dbReference type="Pfam" id="PF04290"/>
    </source>
</evidence>
<dbReference type="Pfam" id="PF04290">
    <property type="entry name" value="DctQ"/>
    <property type="match status" value="1"/>
</dbReference>
<organism evidence="11 12">
    <name type="scientific">Maritalea mediterranea</name>
    <dbReference type="NCBI Taxonomy" id="2909667"/>
    <lineage>
        <taxon>Bacteria</taxon>
        <taxon>Pseudomonadati</taxon>
        <taxon>Pseudomonadota</taxon>
        <taxon>Alphaproteobacteria</taxon>
        <taxon>Hyphomicrobiales</taxon>
        <taxon>Devosiaceae</taxon>
        <taxon>Maritalea</taxon>
    </lineage>
</organism>
<comment type="caution">
    <text evidence="11">The sequence shown here is derived from an EMBL/GenBank/DDBJ whole genome shotgun (WGS) entry which is preliminary data.</text>
</comment>
<dbReference type="Proteomes" id="UP001201217">
    <property type="component" value="Unassembled WGS sequence"/>
</dbReference>
<keyword evidence="4 9" id="KW-0997">Cell inner membrane</keyword>
<dbReference type="InterPro" id="IPR055348">
    <property type="entry name" value="DctQ"/>
</dbReference>
<proteinExistence type="inferred from homology"/>
<keyword evidence="12" id="KW-1185">Reference proteome</keyword>
<evidence type="ECO:0000256" key="7">
    <source>
        <dbReference type="ARBA" id="ARBA00023136"/>
    </source>
</evidence>
<evidence type="ECO:0000256" key="9">
    <source>
        <dbReference type="RuleBase" id="RU369079"/>
    </source>
</evidence>
<dbReference type="InterPro" id="IPR007387">
    <property type="entry name" value="TRAP_DctQ"/>
</dbReference>
<keyword evidence="2 9" id="KW-0813">Transport</keyword>
<evidence type="ECO:0000256" key="4">
    <source>
        <dbReference type="ARBA" id="ARBA00022519"/>
    </source>
</evidence>
<dbReference type="EMBL" id="JAKGTI010000001">
    <property type="protein sequence ID" value="MCF4097060.1"/>
    <property type="molecule type" value="Genomic_DNA"/>
</dbReference>
<comment type="subcellular location">
    <subcellularLocation>
        <location evidence="1 9">Cell inner membrane</location>
        <topology evidence="1 9">Multi-pass membrane protein</topology>
    </subcellularLocation>
</comment>
<keyword evidence="6 9" id="KW-1133">Transmembrane helix</keyword>
<evidence type="ECO:0000256" key="3">
    <source>
        <dbReference type="ARBA" id="ARBA00022475"/>
    </source>
</evidence>
<accession>A0ABS9E2H8</accession>
<keyword evidence="3" id="KW-1003">Cell membrane</keyword>
<dbReference type="PANTHER" id="PTHR35011">
    <property type="entry name" value="2,3-DIKETO-L-GULONATE TRAP TRANSPORTER SMALL PERMEASE PROTEIN YIAM"/>
    <property type="match status" value="1"/>
</dbReference>
<evidence type="ECO:0000313" key="12">
    <source>
        <dbReference type="Proteomes" id="UP001201217"/>
    </source>
</evidence>
<protein>
    <recommendedName>
        <fullName evidence="9">TRAP transporter small permease protein</fullName>
    </recommendedName>
</protein>
<dbReference type="RefSeq" id="WP_236112605.1">
    <property type="nucleotide sequence ID" value="NZ_JAKGTI010000001.1"/>
</dbReference>
<feature type="transmembrane region" description="Helical" evidence="9">
    <location>
        <begin position="87"/>
        <end position="110"/>
    </location>
</feature>
<name>A0ABS9E2H8_9HYPH</name>
<feature type="transmembrane region" description="Helical" evidence="9">
    <location>
        <begin position="122"/>
        <end position="148"/>
    </location>
</feature>
<evidence type="ECO:0000256" key="5">
    <source>
        <dbReference type="ARBA" id="ARBA00022692"/>
    </source>
</evidence>
<keyword evidence="7 9" id="KW-0472">Membrane</keyword>
<feature type="transmembrane region" description="Helical" evidence="9">
    <location>
        <begin position="20"/>
        <end position="39"/>
    </location>
</feature>